<keyword evidence="3 7" id="KW-0449">Lipoprotein</keyword>
<keyword evidence="3" id="KW-0564">Palmitate</keyword>
<organism evidence="7 8">
    <name type="scientific">Marinomonas pollencensis</name>
    <dbReference type="NCBI Taxonomy" id="491954"/>
    <lineage>
        <taxon>Bacteria</taxon>
        <taxon>Pseudomonadati</taxon>
        <taxon>Pseudomonadota</taxon>
        <taxon>Gammaproteobacteria</taxon>
        <taxon>Oceanospirillales</taxon>
        <taxon>Oceanospirillaceae</taxon>
        <taxon>Marinomonas</taxon>
    </lineage>
</organism>
<dbReference type="CDD" id="cd22268">
    <property type="entry name" value="DPBB_RlpA-like"/>
    <property type="match status" value="1"/>
</dbReference>
<evidence type="ECO:0000259" key="6">
    <source>
        <dbReference type="Pfam" id="PF03330"/>
    </source>
</evidence>
<dbReference type="HAMAP" id="MF_02071">
    <property type="entry name" value="RlpA"/>
    <property type="match status" value="1"/>
</dbReference>
<protein>
    <recommendedName>
        <fullName evidence="3">Endolytic peptidoglycan transglycosylase RlpA</fullName>
        <ecNumber evidence="3">4.2.2.-</ecNumber>
    </recommendedName>
</protein>
<accession>A0A3E0DIQ6</accession>
<dbReference type="GO" id="GO:0008932">
    <property type="term" value="F:lytic endotransglycosylase activity"/>
    <property type="evidence" value="ECO:0007669"/>
    <property type="project" value="UniProtKB-UniRule"/>
</dbReference>
<proteinExistence type="inferred from homology"/>
<dbReference type="InterPro" id="IPR034718">
    <property type="entry name" value="RlpA"/>
</dbReference>
<evidence type="ECO:0000313" key="7">
    <source>
        <dbReference type="EMBL" id="REG82600.1"/>
    </source>
</evidence>
<dbReference type="InterPro" id="IPR009009">
    <property type="entry name" value="RlpA-like_DPBB"/>
</dbReference>
<keyword evidence="3" id="KW-1003">Cell membrane</keyword>
<keyword evidence="8" id="KW-1185">Reference proteome</keyword>
<keyword evidence="3" id="KW-0472">Membrane</keyword>
<dbReference type="GO" id="GO:0000270">
    <property type="term" value="P:peptidoglycan metabolic process"/>
    <property type="evidence" value="ECO:0007669"/>
    <property type="project" value="UniProtKB-UniRule"/>
</dbReference>
<comment type="function">
    <text evidence="3">Lytic transglycosylase with a strong preference for naked glycan strands that lack stem peptides.</text>
</comment>
<comment type="caution">
    <text evidence="7">The sequence shown here is derived from an EMBL/GenBank/DDBJ whole genome shotgun (WGS) entry which is preliminary data.</text>
</comment>
<evidence type="ECO:0000256" key="3">
    <source>
        <dbReference type="HAMAP-Rule" id="MF_02071"/>
    </source>
</evidence>
<comment type="similarity">
    <text evidence="3 4">Belongs to the RlpA family.</text>
</comment>
<evidence type="ECO:0000256" key="5">
    <source>
        <dbReference type="SAM" id="SignalP"/>
    </source>
</evidence>
<evidence type="ECO:0000256" key="4">
    <source>
        <dbReference type="RuleBase" id="RU003495"/>
    </source>
</evidence>
<feature type="chain" id="PRO_5017840171" description="Endolytic peptidoglycan transglycosylase RlpA" evidence="5">
    <location>
        <begin position="29"/>
        <end position="127"/>
    </location>
</feature>
<dbReference type="SUPFAM" id="SSF50685">
    <property type="entry name" value="Barwin-like endoglucanases"/>
    <property type="match status" value="1"/>
</dbReference>
<dbReference type="NCBIfam" id="TIGR00413">
    <property type="entry name" value="rlpA"/>
    <property type="match status" value="1"/>
</dbReference>
<keyword evidence="1 3" id="KW-0456">Lyase</keyword>
<dbReference type="Pfam" id="PF03330">
    <property type="entry name" value="DPBB_1"/>
    <property type="match status" value="1"/>
</dbReference>
<keyword evidence="5" id="KW-0732">Signal</keyword>
<evidence type="ECO:0000313" key="8">
    <source>
        <dbReference type="Proteomes" id="UP000256542"/>
    </source>
</evidence>
<gene>
    <name evidence="3" type="primary">rlpA</name>
    <name evidence="7" type="ORF">DFP81_10834</name>
</gene>
<dbReference type="Gene3D" id="2.40.40.10">
    <property type="entry name" value="RlpA-like domain"/>
    <property type="match status" value="1"/>
</dbReference>
<reference evidence="7 8" key="1">
    <citation type="submission" date="2018-08" db="EMBL/GenBank/DDBJ databases">
        <title>Genomic Encyclopedia of Type Strains, Phase III (KMG-III): the genomes of soil and plant-associated and newly described type strains.</title>
        <authorList>
            <person name="Whitman W."/>
        </authorList>
    </citation>
    <scope>NUCLEOTIDE SEQUENCE [LARGE SCALE GENOMIC DNA]</scope>
    <source>
        <strain evidence="7 8">CECT 7375</strain>
    </source>
</reference>
<name>A0A3E0DIQ6_9GAMM</name>
<dbReference type="EC" id="4.2.2.-" evidence="3"/>
<keyword evidence="2 3" id="KW-0961">Cell wall biogenesis/degradation</keyword>
<dbReference type="GO" id="GO:0071555">
    <property type="term" value="P:cell wall organization"/>
    <property type="evidence" value="ECO:0007669"/>
    <property type="project" value="UniProtKB-KW"/>
</dbReference>
<dbReference type="AlphaFoldDB" id="A0A3E0DIQ6"/>
<dbReference type="InterPro" id="IPR036908">
    <property type="entry name" value="RlpA-like_sf"/>
</dbReference>
<feature type="domain" description="RlpA-like protein double-psi beta-barrel" evidence="6">
    <location>
        <begin position="35"/>
        <end position="123"/>
    </location>
</feature>
<comment type="subcellular location">
    <subcellularLocation>
        <location evidence="3">Cell membrane</location>
        <topology evidence="3">Lipid-anchor</topology>
    </subcellularLocation>
</comment>
<evidence type="ECO:0000256" key="2">
    <source>
        <dbReference type="ARBA" id="ARBA00023316"/>
    </source>
</evidence>
<feature type="signal peptide" evidence="5">
    <location>
        <begin position="1"/>
        <end position="28"/>
    </location>
</feature>
<dbReference type="OrthoDB" id="9779128at2"/>
<dbReference type="PANTHER" id="PTHR34183:SF8">
    <property type="entry name" value="ENDOLYTIC PEPTIDOGLYCAN TRANSGLYCOSYLASE RLPA-RELATED"/>
    <property type="match status" value="1"/>
</dbReference>
<dbReference type="PANTHER" id="PTHR34183">
    <property type="entry name" value="ENDOLYTIC PEPTIDOGLYCAN TRANSGLYCOSYLASE RLPA"/>
    <property type="match status" value="1"/>
</dbReference>
<sequence length="127" mass="13958">MNKIAPIYWFVLSLLLTACSSAPLTKSAATGYEESGEASYYAAKYQGRQTASGERFNQNALTAAHKRLPFGSRVKVTNIANGKSVIVRINDRGPFVRGRIIDLSKSAFQRIGNTRHGVIDVEIRVLN</sequence>
<dbReference type="PROSITE" id="PS51257">
    <property type="entry name" value="PROKAR_LIPOPROTEIN"/>
    <property type="match status" value="1"/>
</dbReference>
<dbReference type="GO" id="GO:0005886">
    <property type="term" value="C:plasma membrane"/>
    <property type="evidence" value="ECO:0007669"/>
    <property type="project" value="UniProtKB-SubCell"/>
</dbReference>
<dbReference type="EMBL" id="QUNG01000008">
    <property type="protein sequence ID" value="REG82600.1"/>
    <property type="molecule type" value="Genomic_DNA"/>
</dbReference>
<dbReference type="RefSeq" id="WP_115898074.1">
    <property type="nucleotide sequence ID" value="NZ_QUNG01000008.1"/>
</dbReference>
<evidence type="ECO:0000256" key="1">
    <source>
        <dbReference type="ARBA" id="ARBA00023239"/>
    </source>
</evidence>
<dbReference type="Proteomes" id="UP000256542">
    <property type="component" value="Unassembled WGS sequence"/>
</dbReference>
<dbReference type="InterPro" id="IPR012997">
    <property type="entry name" value="RplA"/>
</dbReference>